<dbReference type="Proteomes" id="UP001549019">
    <property type="component" value="Unassembled WGS sequence"/>
</dbReference>
<dbReference type="EC" id="3.1.1.1" evidence="2"/>
<dbReference type="EMBL" id="JBDZDV010000006">
    <property type="protein sequence ID" value="MET3111841.1"/>
    <property type="molecule type" value="Genomic_DNA"/>
</dbReference>
<dbReference type="InterPro" id="IPR012354">
    <property type="entry name" value="Esterase_lipase"/>
</dbReference>
<feature type="domain" description="Serine aminopeptidase S33" evidence="1">
    <location>
        <begin position="19"/>
        <end position="234"/>
    </location>
</feature>
<dbReference type="InterPro" id="IPR022742">
    <property type="entry name" value="Hydrolase_4"/>
</dbReference>
<dbReference type="Gene3D" id="3.40.50.1820">
    <property type="entry name" value="alpha/beta hydrolase"/>
    <property type="match status" value="1"/>
</dbReference>
<gene>
    <name evidence="2" type="ORF">ABHD89_002257</name>
</gene>
<accession>A0ABV2EBZ3</accession>
<dbReference type="GO" id="GO:0106435">
    <property type="term" value="F:carboxylesterase activity"/>
    <property type="evidence" value="ECO:0007669"/>
    <property type="project" value="UniProtKB-EC"/>
</dbReference>
<dbReference type="SUPFAM" id="SSF53474">
    <property type="entry name" value="alpha/beta-Hydrolases"/>
    <property type="match status" value="1"/>
</dbReference>
<dbReference type="PIRSF" id="PIRSF017388">
    <property type="entry name" value="Esterase_lipase"/>
    <property type="match status" value="1"/>
</dbReference>
<dbReference type="InterPro" id="IPR051044">
    <property type="entry name" value="MAG_DAG_Lipase"/>
</dbReference>
<name>A0ABV2EBZ3_9STAP</name>
<evidence type="ECO:0000313" key="3">
    <source>
        <dbReference type="Proteomes" id="UP001549019"/>
    </source>
</evidence>
<dbReference type="InterPro" id="IPR029058">
    <property type="entry name" value="AB_hydrolase_fold"/>
</dbReference>
<keyword evidence="3" id="KW-1185">Reference proteome</keyword>
<evidence type="ECO:0000313" key="2">
    <source>
        <dbReference type="EMBL" id="MET3111841.1"/>
    </source>
</evidence>
<dbReference type="PANTHER" id="PTHR11614">
    <property type="entry name" value="PHOSPHOLIPASE-RELATED"/>
    <property type="match status" value="1"/>
</dbReference>
<reference evidence="2 3" key="1">
    <citation type="submission" date="2024-05" db="EMBL/GenBank/DDBJ databases">
        <title>Genomic Encyclopedia of Type Strains, Phase IV (KMG-IV): sequencing the most valuable type-strain genomes for metagenomic binning, comparative biology and taxonomic classification.</title>
        <authorList>
            <person name="Goeker M."/>
        </authorList>
    </citation>
    <scope>NUCLEOTIDE SEQUENCE [LARGE SCALE GENOMIC DNA]</scope>
    <source>
        <strain evidence="2 3">DSM 25286</strain>
    </source>
</reference>
<sequence>MMNVKMPGEFYFDEGSEYAVLLLHGFTGNTSDVRQLGRHLQKKGITSYAFNYEGHAEPPENILESSPHTWYRQVLEAYDFLKSEGYEKIFAAGVSLGGVFALLLSQDRDTIGTATICSPMFMKSHDELLLSYKTYAENFKKRFENKNQQTIDNELEASLGDAHDTLSDINVMIDRARGSLEDVFDPVFTAQGALDEVIDPESANVIHDGISTDPSEKRLKFYENSGHVLTIDEDKKELFDDIYGFMEEII</sequence>
<evidence type="ECO:0000259" key="1">
    <source>
        <dbReference type="Pfam" id="PF12146"/>
    </source>
</evidence>
<keyword evidence="2" id="KW-0378">Hydrolase</keyword>
<dbReference type="Pfam" id="PF12146">
    <property type="entry name" value="Hydrolase_4"/>
    <property type="match status" value="1"/>
</dbReference>
<proteinExistence type="predicted"/>
<comment type="caution">
    <text evidence="2">The sequence shown here is derived from an EMBL/GenBank/DDBJ whole genome shotgun (WGS) entry which is preliminary data.</text>
</comment>
<organism evidence="2 3">
    <name type="scientific">Salinicoccus halitifaciens</name>
    <dbReference type="NCBI Taxonomy" id="1073415"/>
    <lineage>
        <taxon>Bacteria</taxon>
        <taxon>Bacillati</taxon>
        <taxon>Bacillota</taxon>
        <taxon>Bacilli</taxon>
        <taxon>Bacillales</taxon>
        <taxon>Staphylococcaceae</taxon>
        <taxon>Salinicoccus</taxon>
    </lineage>
</organism>
<protein>
    <submittedName>
        <fullName evidence="2">Carboxylesterase</fullName>
        <ecNumber evidence="2">3.1.1.1</ecNumber>
    </submittedName>
</protein>